<feature type="binding site" evidence="10">
    <location>
        <position position="123"/>
    </location>
    <ligand>
        <name>substrate</name>
    </ligand>
</feature>
<dbReference type="FunFam" id="3.40.720.10:FF:000001">
    <property type="entry name" value="2,3-bisphosphoglycerate-independent phosphoglycerate mutase"/>
    <property type="match status" value="1"/>
</dbReference>
<dbReference type="Gene3D" id="3.40.720.10">
    <property type="entry name" value="Alkaline Phosphatase, subunit A"/>
    <property type="match status" value="1"/>
</dbReference>
<evidence type="ECO:0000256" key="5">
    <source>
        <dbReference type="ARBA" id="ARBA00022723"/>
    </source>
</evidence>
<dbReference type="HAMAP" id="MF_01038">
    <property type="entry name" value="GpmI"/>
    <property type="match status" value="1"/>
</dbReference>
<sequence length="509" mass="56367">MSKGPVAIIILDGFGWREEREANAVAQAHKPNFDRYWETFPHATMQASGLAVGLPEGQMGNSEVGHTNIGAGRVVYQSITRIDKAIEEGELETNQAFQDTLEHVQRNDSALHLIGLVSDGGVHSHQRHLNALVKQAHEQGIEKIYIHAFTDGRDVAPDSAADFIQELNTSLAEIGAGKLATITGRFYAMDRDNRWERVQKAYNAIRFGEGHHVENPVAGIQHSYNKEVMDEFIEPIIIDEEGQPIATLADNDAVLFFNFRPDRAIQLSRALSEPDFAEFDLRQKPQNVKLTTMTQYTAEMNADVMFKPLEIKNVLGEVLAKNNLTQLRIAETEKYPHVTFFMNGGTNDEYEGESRTLIPSPKVETYDLKPEMSAYEVADSLVTDIKADKHDAIILNFANPDMVGHSGKLEPTIKACEAVDVNLGRVVDAILEKDGYAIIFADHGNADTEMTPDGQPHTAHTTVPVPVIVTKKGLELREDGKLADVAPTMLELLGVDQPEEMTGESLIKH</sequence>
<dbReference type="InterPro" id="IPR005995">
    <property type="entry name" value="Pgm_bpd_ind"/>
</dbReference>
<comment type="function">
    <text evidence="10">Catalyzes the interconversion of 2-phosphoglycerate and 3-phosphoglycerate.</text>
</comment>
<dbReference type="Gene3D" id="3.40.1450.10">
    <property type="entry name" value="BPG-independent phosphoglycerate mutase, domain B"/>
    <property type="match status" value="1"/>
</dbReference>
<dbReference type="UniPathway" id="UPA00109">
    <property type="reaction ID" value="UER00186"/>
</dbReference>
<organism evidence="11 12">
    <name type="scientific">Dolosigranulum pigrum</name>
    <dbReference type="NCBI Taxonomy" id="29394"/>
    <lineage>
        <taxon>Bacteria</taxon>
        <taxon>Bacillati</taxon>
        <taxon>Bacillota</taxon>
        <taxon>Bacilli</taxon>
        <taxon>Lactobacillales</taxon>
        <taxon>Carnobacteriaceae</taxon>
        <taxon>Dolosigranulum</taxon>
    </lineage>
</organism>
<dbReference type="GO" id="GO:0030145">
    <property type="term" value="F:manganese ion binding"/>
    <property type="evidence" value="ECO:0007669"/>
    <property type="project" value="UniProtKB-UniRule"/>
</dbReference>
<feature type="binding site" evidence="10">
    <location>
        <position position="401"/>
    </location>
    <ligand>
        <name>Mn(2+)</name>
        <dbReference type="ChEBI" id="CHEBI:29035"/>
        <label>1</label>
    </ligand>
</feature>
<proteinExistence type="inferred from homology"/>
<evidence type="ECO:0000256" key="6">
    <source>
        <dbReference type="ARBA" id="ARBA00023152"/>
    </source>
</evidence>
<feature type="active site" description="Phosphoserine intermediate" evidence="10">
    <location>
        <position position="62"/>
    </location>
</feature>
<comment type="pathway">
    <text evidence="2 10">Carbohydrate degradation; glycolysis; pyruvate from D-glyceraldehyde 3-phosphate: step 3/5.</text>
</comment>
<dbReference type="EMBL" id="CP041626">
    <property type="protein sequence ID" value="QDO91126.1"/>
    <property type="molecule type" value="Genomic_DNA"/>
</dbReference>
<accession>A0A328KDH3</accession>
<keyword evidence="5 10" id="KW-0479">Metal-binding</keyword>
<dbReference type="PIRSF" id="PIRSF001492">
    <property type="entry name" value="IPGAM"/>
    <property type="match status" value="1"/>
</dbReference>
<dbReference type="PANTHER" id="PTHR31637">
    <property type="entry name" value="2,3-BISPHOSPHOGLYCERATE-INDEPENDENT PHOSPHOGLYCERATE MUTASE"/>
    <property type="match status" value="1"/>
</dbReference>
<feature type="binding site" evidence="10">
    <location>
        <position position="334"/>
    </location>
    <ligand>
        <name>substrate</name>
    </ligand>
</feature>
<dbReference type="NCBIfam" id="TIGR01307">
    <property type="entry name" value="pgm_bpd_ind"/>
    <property type="match status" value="1"/>
</dbReference>
<feature type="binding site" evidence="10">
    <location>
        <position position="185"/>
    </location>
    <ligand>
        <name>substrate</name>
    </ligand>
</feature>
<evidence type="ECO:0000256" key="8">
    <source>
        <dbReference type="ARBA" id="ARBA00023235"/>
    </source>
</evidence>
<feature type="binding site" evidence="10">
    <location>
        <position position="405"/>
    </location>
    <ligand>
        <name>Mn(2+)</name>
        <dbReference type="ChEBI" id="CHEBI:29035"/>
        <label>1</label>
    </ligand>
</feature>
<dbReference type="PANTHER" id="PTHR31637:SF0">
    <property type="entry name" value="2,3-BISPHOSPHOGLYCERATE-INDEPENDENT PHOSPHOGLYCERATE MUTASE"/>
    <property type="match status" value="1"/>
</dbReference>
<dbReference type="GO" id="GO:0005829">
    <property type="term" value="C:cytosol"/>
    <property type="evidence" value="ECO:0007669"/>
    <property type="project" value="TreeGrafter"/>
</dbReference>
<dbReference type="InterPro" id="IPR006124">
    <property type="entry name" value="Metalloenzyme"/>
</dbReference>
<feature type="binding site" evidence="10">
    <location>
        <begin position="260"/>
        <end position="263"/>
    </location>
    <ligand>
        <name>substrate</name>
    </ligand>
</feature>
<evidence type="ECO:0000256" key="2">
    <source>
        <dbReference type="ARBA" id="ARBA00004798"/>
    </source>
</evidence>
<dbReference type="InterPro" id="IPR017850">
    <property type="entry name" value="Alkaline_phosphatase_core_sf"/>
</dbReference>
<dbReference type="RefSeq" id="WP_111949258.1">
    <property type="nucleotide sequence ID" value="NZ_CALFGV010000019.1"/>
</dbReference>
<dbReference type="SUPFAM" id="SSF64158">
    <property type="entry name" value="2,3-Bisphosphoglycerate-independent phosphoglycerate mutase, substrate-binding domain"/>
    <property type="match status" value="1"/>
</dbReference>
<dbReference type="InterPro" id="IPR036646">
    <property type="entry name" value="PGAM_B_sf"/>
</dbReference>
<dbReference type="KEGG" id="dpm:FNV33_03315"/>
<feature type="binding site" evidence="10">
    <location>
        <begin position="153"/>
        <end position="154"/>
    </location>
    <ligand>
        <name>substrate</name>
    </ligand>
</feature>
<dbReference type="GO" id="GO:0043937">
    <property type="term" value="P:regulation of sporulation"/>
    <property type="evidence" value="ECO:0007669"/>
    <property type="project" value="UniProtKB-ARBA"/>
</dbReference>
<dbReference type="Pfam" id="PF06415">
    <property type="entry name" value="iPGM_N"/>
    <property type="match status" value="1"/>
</dbReference>
<feature type="binding site" evidence="10">
    <location>
        <position position="460"/>
    </location>
    <ligand>
        <name>Mn(2+)</name>
        <dbReference type="ChEBI" id="CHEBI:29035"/>
        <label>1</label>
    </ligand>
</feature>
<dbReference type="Pfam" id="PF01676">
    <property type="entry name" value="Metalloenzyme"/>
    <property type="match status" value="1"/>
</dbReference>
<comment type="subunit">
    <text evidence="10">Monomer.</text>
</comment>
<evidence type="ECO:0000256" key="9">
    <source>
        <dbReference type="ARBA" id="ARBA00071648"/>
    </source>
</evidence>
<dbReference type="FunFam" id="3.40.1450.10:FF:000001">
    <property type="entry name" value="2,3-bisphosphoglycerate-independent phosphoglycerate mutase"/>
    <property type="match status" value="1"/>
</dbReference>
<dbReference type="InterPro" id="IPR011258">
    <property type="entry name" value="BPG-indep_PGM_N"/>
</dbReference>
<evidence type="ECO:0000256" key="10">
    <source>
        <dbReference type="HAMAP-Rule" id="MF_01038"/>
    </source>
</evidence>
<reference evidence="11 12" key="1">
    <citation type="submission" date="2019-07" db="EMBL/GenBank/DDBJ databases">
        <title>Genome assembly of a nasal isolate of Dolosigranulum pigrum from a chronic sinusitis patient.</title>
        <authorList>
            <person name="Baig S."/>
            <person name="Overballe-Petersen S."/>
            <person name="Kaspar U."/>
            <person name="Rendboe A."/>
            <person name="de Man T."/>
            <person name="Liu C."/>
            <person name="Price L.B."/>
            <person name="Stegger M."/>
            <person name="Becker K."/>
            <person name="Skytt Andersen P."/>
        </authorList>
    </citation>
    <scope>NUCLEOTIDE SEQUENCE [LARGE SCALE GENOMIC DNA]</scope>
    <source>
        <strain evidence="11 12">83VPs-KB5</strain>
    </source>
</reference>
<feature type="binding site" evidence="10">
    <location>
        <position position="191"/>
    </location>
    <ligand>
        <name>substrate</name>
    </ligand>
</feature>
<keyword evidence="7 10" id="KW-0464">Manganese</keyword>
<evidence type="ECO:0000256" key="3">
    <source>
        <dbReference type="ARBA" id="ARBA00008819"/>
    </source>
</evidence>
<keyword evidence="6 10" id="KW-0324">Glycolysis</keyword>
<dbReference type="GO" id="GO:0006096">
    <property type="term" value="P:glycolytic process"/>
    <property type="evidence" value="ECO:0007669"/>
    <property type="project" value="UniProtKB-UniRule"/>
</dbReference>
<feature type="binding site" evidence="10">
    <location>
        <position position="442"/>
    </location>
    <ligand>
        <name>Mn(2+)</name>
        <dbReference type="ChEBI" id="CHEBI:29035"/>
        <label>2</label>
    </ligand>
</feature>
<evidence type="ECO:0000256" key="7">
    <source>
        <dbReference type="ARBA" id="ARBA00023211"/>
    </source>
</evidence>
<keyword evidence="8 10" id="KW-0413">Isomerase</keyword>
<feature type="binding site" evidence="10">
    <location>
        <position position="62"/>
    </location>
    <ligand>
        <name>Mn(2+)</name>
        <dbReference type="ChEBI" id="CHEBI:29035"/>
        <label>2</label>
    </ligand>
</feature>
<dbReference type="CDD" id="cd16010">
    <property type="entry name" value="iPGM"/>
    <property type="match status" value="1"/>
</dbReference>
<dbReference type="GO" id="GO:0004619">
    <property type="term" value="F:phosphoglycerate mutase activity"/>
    <property type="evidence" value="ECO:0007669"/>
    <property type="project" value="UniProtKB-UniRule"/>
</dbReference>
<evidence type="ECO:0000256" key="4">
    <source>
        <dbReference type="ARBA" id="ARBA00012026"/>
    </source>
</evidence>
<dbReference type="EC" id="5.4.2.12" evidence="4 10"/>
<comment type="similarity">
    <text evidence="3 10">Belongs to the BPG-independent phosphoglycerate mutase family.</text>
</comment>
<evidence type="ECO:0000256" key="1">
    <source>
        <dbReference type="ARBA" id="ARBA00000370"/>
    </source>
</evidence>
<dbReference type="Proteomes" id="UP000315953">
    <property type="component" value="Chromosome"/>
</dbReference>
<name>A0A328KDH3_9LACT</name>
<dbReference type="SUPFAM" id="SSF53649">
    <property type="entry name" value="Alkaline phosphatase-like"/>
    <property type="match status" value="1"/>
</dbReference>
<evidence type="ECO:0000313" key="11">
    <source>
        <dbReference type="EMBL" id="QDO91126.1"/>
    </source>
</evidence>
<protein>
    <recommendedName>
        <fullName evidence="9 10">2,3-bisphosphoglycerate-independent phosphoglycerate mutase</fullName>
        <shortName evidence="10">BPG-independent PGAM</shortName>
        <shortName evidence="10">Phosphoglyceromutase</shortName>
        <shortName evidence="10">iPGM</shortName>
        <ecNumber evidence="4 10">5.4.2.12</ecNumber>
    </recommendedName>
</protein>
<dbReference type="AlphaFoldDB" id="A0A328KDH3"/>
<evidence type="ECO:0000313" key="12">
    <source>
        <dbReference type="Proteomes" id="UP000315953"/>
    </source>
</evidence>
<gene>
    <name evidence="10" type="primary">gpmI</name>
    <name evidence="11" type="ORF">FNV33_03315</name>
</gene>
<comment type="cofactor">
    <cofactor evidence="10">
        <name>Mn(2+)</name>
        <dbReference type="ChEBI" id="CHEBI:29035"/>
    </cofactor>
    <text evidence="10">Binds 2 manganese ions per subunit.</text>
</comment>
<dbReference type="GO" id="GO:0006007">
    <property type="term" value="P:glucose catabolic process"/>
    <property type="evidence" value="ECO:0007669"/>
    <property type="project" value="InterPro"/>
</dbReference>
<feature type="binding site" evidence="10">
    <location>
        <position position="443"/>
    </location>
    <ligand>
        <name>Mn(2+)</name>
        <dbReference type="ChEBI" id="CHEBI:29035"/>
        <label>2</label>
    </ligand>
</feature>
<feature type="binding site" evidence="10">
    <location>
        <position position="12"/>
    </location>
    <ligand>
        <name>Mn(2+)</name>
        <dbReference type="ChEBI" id="CHEBI:29035"/>
        <label>2</label>
    </ligand>
</feature>
<comment type="catalytic activity">
    <reaction evidence="1 10">
        <text>(2R)-2-phosphoglycerate = (2R)-3-phosphoglycerate</text>
        <dbReference type="Rhea" id="RHEA:15901"/>
        <dbReference type="ChEBI" id="CHEBI:58272"/>
        <dbReference type="ChEBI" id="CHEBI:58289"/>
        <dbReference type="EC" id="5.4.2.12"/>
    </reaction>
</comment>